<dbReference type="AlphaFoldDB" id="A0A1X7AMX9"/>
<dbReference type="PRINTS" id="PR00344">
    <property type="entry name" value="BCTRLSENSOR"/>
</dbReference>
<dbReference type="RefSeq" id="WP_087112070.1">
    <property type="nucleotide sequence ID" value="NZ_CBCSCN010000010.1"/>
</dbReference>
<evidence type="ECO:0000256" key="5">
    <source>
        <dbReference type="ARBA" id="ARBA00022553"/>
    </source>
</evidence>
<evidence type="ECO:0000313" key="11">
    <source>
        <dbReference type="EMBL" id="SMA49625.1"/>
    </source>
</evidence>
<comment type="catalytic activity">
    <reaction evidence="1">
        <text>ATP + protein L-histidine = ADP + protein N-phospho-L-histidine.</text>
        <dbReference type="EC" id="2.7.13.3"/>
    </reaction>
</comment>
<evidence type="ECO:0000256" key="2">
    <source>
        <dbReference type="ARBA" id="ARBA00004651"/>
    </source>
</evidence>
<evidence type="ECO:0000256" key="4">
    <source>
        <dbReference type="ARBA" id="ARBA00022475"/>
    </source>
</evidence>
<keyword evidence="8 11" id="KW-0418">Kinase</keyword>
<dbReference type="InterPro" id="IPR036097">
    <property type="entry name" value="HisK_dim/P_sf"/>
</dbReference>
<dbReference type="CDD" id="cd00082">
    <property type="entry name" value="HisKA"/>
    <property type="match status" value="1"/>
</dbReference>
<dbReference type="PROSITE" id="PS50109">
    <property type="entry name" value="HIS_KIN"/>
    <property type="match status" value="1"/>
</dbReference>
<sequence>MSYSATGLHPQLFTTFPLGLVIVDRRGLISQINPVAISLMGEQEPGTAWNQCANRLFQHRQNDGHEISLVNGKRIHVSTCPLPEKNGQLIILQDLTDSHSLKDSINRQQRLDSMGHLVAALAHQLRTPLTTATLQAGNLEWLLQETQSSDDCLRLVSSLQNELTVLEQKISDLLLFARGGRVLHDITTLQQLHIDLQVFLNSGCWSNLNITCQTQFSEYAHQLRCNRNTLFSALGNLLNNAREAGADSIGITLSSTAEHLAILVQDNGPGMNDMECHQALTPFYTTKGTGTGLGLPVVRLIAEAHDGSFTLLPSVDSGLLALITLPLAVDILEPQTTDGQTA</sequence>
<dbReference type="SMART" id="SM00388">
    <property type="entry name" value="HisKA"/>
    <property type="match status" value="1"/>
</dbReference>
<dbReference type="PANTHER" id="PTHR44936:SF10">
    <property type="entry name" value="SENSOR PROTEIN RSTB"/>
    <property type="match status" value="1"/>
</dbReference>
<dbReference type="SMART" id="SM00387">
    <property type="entry name" value="HATPase_c"/>
    <property type="match status" value="1"/>
</dbReference>
<dbReference type="GO" id="GO:0000155">
    <property type="term" value="F:phosphorelay sensor kinase activity"/>
    <property type="evidence" value="ECO:0007669"/>
    <property type="project" value="InterPro"/>
</dbReference>
<evidence type="ECO:0000256" key="3">
    <source>
        <dbReference type="ARBA" id="ARBA00012438"/>
    </source>
</evidence>
<dbReference type="Gene3D" id="1.10.287.130">
    <property type="match status" value="1"/>
</dbReference>
<dbReference type="Proteomes" id="UP000196573">
    <property type="component" value="Unassembled WGS sequence"/>
</dbReference>
<dbReference type="InterPro" id="IPR004358">
    <property type="entry name" value="Sig_transdc_His_kin-like_C"/>
</dbReference>
<dbReference type="Pfam" id="PF02518">
    <property type="entry name" value="HATPase_c"/>
    <property type="match status" value="1"/>
</dbReference>
<dbReference type="SUPFAM" id="SSF55874">
    <property type="entry name" value="ATPase domain of HSP90 chaperone/DNA topoisomerase II/histidine kinase"/>
    <property type="match status" value="1"/>
</dbReference>
<keyword evidence="6 11" id="KW-0808">Transferase</keyword>
<dbReference type="InterPro" id="IPR003594">
    <property type="entry name" value="HATPase_dom"/>
</dbReference>
<dbReference type="OrthoDB" id="9776727at2"/>
<dbReference type="InterPro" id="IPR005467">
    <property type="entry name" value="His_kinase_dom"/>
</dbReference>
<evidence type="ECO:0000256" key="7">
    <source>
        <dbReference type="ARBA" id="ARBA00022741"/>
    </source>
</evidence>
<dbReference type="EMBL" id="FWPT01000008">
    <property type="protein sequence ID" value="SMA49625.1"/>
    <property type="molecule type" value="Genomic_DNA"/>
</dbReference>
<accession>A0A1X7AMX9</accession>
<dbReference type="PANTHER" id="PTHR44936">
    <property type="entry name" value="SENSOR PROTEIN CREC"/>
    <property type="match status" value="1"/>
</dbReference>
<dbReference type="SUPFAM" id="SSF47384">
    <property type="entry name" value="Homodimeric domain of signal transducing histidine kinase"/>
    <property type="match status" value="1"/>
</dbReference>
<protein>
    <recommendedName>
        <fullName evidence="3">histidine kinase</fullName>
        <ecNumber evidence="3">2.7.13.3</ecNumber>
    </recommendedName>
</protein>
<evidence type="ECO:0000256" key="9">
    <source>
        <dbReference type="ARBA" id="ARBA00022840"/>
    </source>
</evidence>
<name>A0A1X7AMX9_9GAMM</name>
<keyword evidence="7" id="KW-0547">Nucleotide-binding</keyword>
<dbReference type="Pfam" id="PF00512">
    <property type="entry name" value="HisKA"/>
    <property type="match status" value="1"/>
</dbReference>
<feature type="domain" description="Histidine kinase" evidence="10">
    <location>
        <begin position="120"/>
        <end position="329"/>
    </location>
</feature>
<dbReference type="InterPro" id="IPR050980">
    <property type="entry name" value="2C_sensor_his_kinase"/>
</dbReference>
<reference evidence="11 12" key="1">
    <citation type="submission" date="2017-03" db="EMBL/GenBank/DDBJ databases">
        <authorList>
            <person name="Afonso C.L."/>
            <person name="Miller P.J."/>
            <person name="Scott M.A."/>
            <person name="Spackman E."/>
            <person name="Goraichik I."/>
            <person name="Dimitrov K.M."/>
            <person name="Suarez D.L."/>
            <person name="Swayne D.E."/>
        </authorList>
    </citation>
    <scope>NUCLEOTIDE SEQUENCE [LARGE SCALE GENOMIC DNA]</scope>
    <source>
        <strain evidence="11">SB41UT1</strain>
    </source>
</reference>
<dbReference type="Gene3D" id="3.30.565.10">
    <property type="entry name" value="Histidine kinase-like ATPase, C-terminal domain"/>
    <property type="match status" value="1"/>
</dbReference>
<evidence type="ECO:0000259" key="10">
    <source>
        <dbReference type="PROSITE" id="PS50109"/>
    </source>
</evidence>
<dbReference type="InterPro" id="IPR003661">
    <property type="entry name" value="HisK_dim/P_dom"/>
</dbReference>
<keyword evidence="4" id="KW-1003">Cell membrane</keyword>
<dbReference type="InterPro" id="IPR036890">
    <property type="entry name" value="HATPase_C_sf"/>
</dbReference>
<keyword evidence="5" id="KW-0597">Phosphoprotein</keyword>
<gene>
    <name evidence="11" type="primary">kinE_2</name>
    <name evidence="11" type="ORF">EHSB41UT_03407</name>
</gene>
<evidence type="ECO:0000256" key="1">
    <source>
        <dbReference type="ARBA" id="ARBA00000085"/>
    </source>
</evidence>
<organism evidence="11 12">
    <name type="scientific">Parendozoicomonas haliclonae</name>
    <dbReference type="NCBI Taxonomy" id="1960125"/>
    <lineage>
        <taxon>Bacteria</taxon>
        <taxon>Pseudomonadati</taxon>
        <taxon>Pseudomonadota</taxon>
        <taxon>Gammaproteobacteria</taxon>
        <taxon>Oceanospirillales</taxon>
        <taxon>Endozoicomonadaceae</taxon>
        <taxon>Parendozoicomonas</taxon>
    </lineage>
</organism>
<keyword evidence="9" id="KW-0067">ATP-binding</keyword>
<dbReference type="CDD" id="cd00075">
    <property type="entry name" value="HATPase"/>
    <property type="match status" value="1"/>
</dbReference>
<evidence type="ECO:0000313" key="12">
    <source>
        <dbReference type="Proteomes" id="UP000196573"/>
    </source>
</evidence>
<dbReference type="EC" id="2.7.13.3" evidence="3"/>
<proteinExistence type="predicted"/>
<keyword evidence="4" id="KW-0472">Membrane</keyword>
<dbReference type="GO" id="GO:0005886">
    <property type="term" value="C:plasma membrane"/>
    <property type="evidence" value="ECO:0007669"/>
    <property type="project" value="UniProtKB-SubCell"/>
</dbReference>
<evidence type="ECO:0000256" key="6">
    <source>
        <dbReference type="ARBA" id="ARBA00022679"/>
    </source>
</evidence>
<dbReference type="GO" id="GO:0005524">
    <property type="term" value="F:ATP binding"/>
    <property type="evidence" value="ECO:0007669"/>
    <property type="project" value="UniProtKB-KW"/>
</dbReference>
<evidence type="ECO:0000256" key="8">
    <source>
        <dbReference type="ARBA" id="ARBA00022777"/>
    </source>
</evidence>
<comment type="subcellular location">
    <subcellularLocation>
        <location evidence="2">Cell membrane</location>
        <topology evidence="2">Multi-pass membrane protein</topology>
    </subcellularLocation>
</comment>
<keyword evidence="12" id="KW-1185">Reference proteome</keyword>